<dbReference type="PROSITE" id="PS51352">
    <property type="entry name" value="THIOREDOXIN_2"/>
    <property type="match status" value="1"/>
</dbReference>
<protein>
    <submittedName>
        <fullName evidence="7">SCO family protein</fullName>
    </submittedName>
</protein>
<keyword evidence="3" id="KW-0479">Metal-binding</keyword>
<dbReference type="Proteomes" id="UP000320948">
    <property type="component" value="Unassembled WGS sequence"/>
</dbReference>
<feature type="binding site" evidence="3">
    <location>
        <position position="118"/>
    </location>
    <ligand>
        <name>Cu cation</name>
        <dbReference type="ChEBI" id="CHEBI:23378"/>
    </ligand>
</feature>
<evidence type="ECO:0000259" key="6">
    <source>
        <dbReference type="PROSITE" id="PS51352"/>
    </source>
</evidence>
<evidence type="ECO:0000256" key="3">
    <source>
        <dbReference type="PIRSR" id="PIRSR603782-1"/>
    </source>
</evidence>
<dbReference type="InterPro" id="IPR013766">
    <property type="entry name" value="Thioredoxin_domain"/>
</dbReference>
<dbReference type="CDD" id="cd02968">
    <property type="entry name" value="SCO"/>
    <property type="match status" value="1"/>
</dbReference>
<organism evidence="7 8">
    <name type="scientific">Blastochloris viridis</name>
    <name type="common">Rhodopseudomonas viridis</name>
    <dbReference type="NCBI Taxonomy" id="1079"/>
    <lineage>
        <taxon>Bacteria</taxon>
        <taxon>Pseudomonadati</taxon>
        <taxon>Pseudomonadota</taxon>
        <taxon>Alphaproteobacteria</taxon>
        <taxon>Hyphomicrobiales</taxon>
        <taxon>Blastochloridaceae</taxon>
        <taxon>Blastochloris</taxon>
    </lineage>
</organism>
<feature type="domain" description="Thioredoxin" evidence="6">
    <location>
        <begin position="64"/>
        <end position="243"/>
    </location>
</feature>
<feature type="disulfide bond" description="Redox-active" evidence="4">
    <location>
        <begin position="118"/>
        <end position="122"/>
    </location>
</feature>
<feature type="binding site" evidence="3">
    <location>
        <position position="122"/>
    </location>
    <ligand>
        <name>Cu cation</name>
        <dbReference type="ChEBI" id="CHEBI:23378"/>
    </ligand>
</feature>
<dbReference type="GO" id="GO:0046872">
    <property type="term" value="F:metal ion binding"/>
    <property type="evidence" value="ECO:0007669"/>
    <property type="project" value="UniProtKB-KW"/>
</dbReference>
<keyword evidence="4" id="KW-1015">Disulfide bond</keyword>
<reference evidence="7 8" key="1">
    <citation type="journal article" date="2017" name="Nat. Commun.">
        <title>In situ click chemistry generation of cyclooxygenase-2 inhibitors.</title>
        <authorList>
            <person name="Bhardwaj A."/>
            <person name="Kaur J."/>
            <person name="Wuest M."/>
            <person name="Wuest F."/>
        </authorList>
    </citation>
    <scope>NUCLEOTIDE SEQUENCE [LARGE SCALE GENOMIC DNA]</scope>
    <source>
        <strain evidence="7">S2_018_000_R2_106</strain>
    </source>
</reference>
<dbReference type="PANTHER" id="PTHR12151">
    <property type="entry name" value="ELECTRON TRANSPORT PROTIN SCO1/SENC FAMILY MEMBER"/>
    <property type="match status" value="1"/>
</dbReference>
<evidence type="ECO:0000256" key="2">
    <source>
        <dbReference type="ARBA" id="ARBA00023008"/>
    </source>
</evidence>
<evidence type="ECO:0000313" key="8">
    <source>
        <dbReference type="Proteomes" id="UP000320948"/>
    </source>
</evidence>
<comment type="similarity">
    <text evidence="1">Belongs to the SCO1/2 family.</text>
</comment>
<dbReference type="Gene3D" id="3.40.30.10">
    <property type="entry name" value="Glutaredoxin"/>
    <property type="match status" value="1"/>
</dbReference>
<accession>A0A6N4R7H2</accession>
<dbReference type="EMBL" id="VAFM01000003">
    <property type="protein sequence ID" value="TKW60317.1"/>
    <property type="molecule type" value="Genomic_DNA"/>
</dbReference>
<evidence type="ECO:0000256" key="5">
    <source>
        <dbReference type="SAM" id="Phobius"/>
    </source>
</evidence>
<comment type="caution">
    <text evidence="7">The sequence shown here is derived from an EMBL/GenBank/DDBJ whole genome shotgun (WGS) entry which is preliminary data.</text>
</comment>
<dbReference type="Pfam" id="PF02630">
    <property type="entry name" value="SCO1-SenC"/>
    <property type="match status" value="1"/>
</dbReference>
<feature type="transmembrane region" description="Helical" evidence="5">
    <location>
        <begin position="43"/>
        <end position="65"/>
    </location>
</feature>
<evidence type="ECO:0000256" key="4">
    <source>
        <dbReference type="PIRSR" id="PIRSR603782-2"/>
    </source>
</evidence>
<dbReference type="SUPFAM" id="SSF52833">
    <property type="entry name" value="Thioredoxin-like"/>
    <property type="match status" value="1"/>
</dbReference>
<dbReference type="InterPro" id="IPR036249">
    <property type="entry name" value="Thioredoxin-like_sf"/>
</dbReference>
<gene>
    <name evidence="7" type="ORF">DI628_08770</name>
</gene>
<evidence type="ECO:0000313" key="7">
    <source>
        <dbReference type="EMBL" id="TKW60317.1"/>
    </source>
</evidence>
<proteinExistence type="inferred from homology"/>
<dbReference type="PANTHER" id="PTHR12151:SF25">
    <property type="entry name" value="LINALOOL DEHYDRATASE_ISOMERASE DOMAIN-CONTAINING PROTEIN"/>
    <property type="match status" value="1"/>
</dbReference>
<name>A0A6N4R7H2_BLAVI</name>
<dbReference type="AlphaFoldDB" id="A0A6N4R7H2"/>
<sequence>MRHGKGGNEAERQQRGFCEDVFHGGMLRRGLPFRKGCGYPAAMLKYVFTALAVVTALLAGLAFYLSRQPLPPVLPQASHSADIHFTQPFTLTNMHSQTVTEKTFLGKPTLYFFGFTHCPDVCPTTLGAMAGWLKQLGDAQAAKLNVVFVSVDPSRDTPETLREYVTAFHPHIIGVTGTDEELKAVAKQFMVYYAKVPNSSDPNDYTMNHSSMILLADRNGTFVGTLDAHDPQAKAITTLKNLL</sequence>
<keyword evidence="5" id="KW-0472">Membrane</keyword>
<feature type="binding site" evidence="3">
    <location>
        <position position="209"/>
    </location>
    <ligand>
        <name>Cu cation</name>
        <dbReference type="ChEBI" id="CHEBI:23378"/>
    </ligand>
</feature>
<keyword evidence="5" id="KW-0812">Transmembrane</keyword>
<dbReference type="FunFam" id="3.40.30.10:FF:000013">
    <property type="entry name" value="Blast:Protein SCO1 homolog, mitochondrial"/>
    <property type="match status" value="1"/>
</dbReference>
<evidence type="ECO:0000256" key="1">
    <source>
        <dbReference type="ARBA" id="ARBA00010996"/>
    </source>
</evidence>
<keyword evidence="2 3" id="KW-0186">Copper</keyword>
<dbReference type="InterPro" id="IPR003782">
    <property type="entry name" value="SCO1/SenC"/>
</dbReference>
<keyword evidence="5" id="KW-1133">Transmembrane helix</keyword>